<organism evidence="4">
    <name type="scientific">Prunus dulcis</name>
    <name type="common">Almond</name>
    <name type="synonym">Amygdalus dulcis</name>
    <dbReference type="NCBI Taxonomy" id="3755"/>
    <lineage>
        <taxon>Eukaryota</taxon>
        <taxon>Viridiplantae</taxon>
        <taxon>Streptophyta</taxon>
        <taxon>Embryophyta</taxon>
        <taxon>Tracheophyta</taxon>
        <taxon>Spermatophyta</taxon>
        <taxon>Magnoliopsida</taxon>
        <taxon>eudicotyledons</taxon>
        <taxon>Gunneridae</taxon>
        <taxon>Pentapetalae</taxon>
        <taxon>rosids</taxon>
        <taxon>fabids</taxon>
        <taxon>Rosales</taxon>
        <taxon>Rosaceae</taxon>
        <taxon>Amygdaloideae</taxon>
        <taxon>Amygdaleae</taxon>
        <taxon>Prunus</taxon>
    </lineage>
</organism>
<dbReference type="PROSITE" id="PS51721">
    <property type="entry name" value="G_CP"/>
    <property type="match status" value="1"/>
</dbReference>
<dbReference type="PANTHER" id="PTHR45782:SF1">
    <property type="entry name" value="DAR GTPASE 2, MITOCHONDRIAL"/>
    <property type="match status" value="1"/>
</dbReference>
<dbReference type="InterPro" id="IPR027417">
    <property type="entry name" value="P-loop_NTPase"/>
</dbReference>
<dbReference type="Gene3D" id="3.40.50.300">
    <property type="entry name" value="P-loop containing nucleotide triphosphate hydrolases"/>
    <property type="match status" value="1"/>
</dbReference>
<reference evidence="4" key="1">
    <citation type="journal article" date="2019" name="Science">
        <title>Mutation of a bHLH transcription factor allowed almond domestication.</title>
        <authorList>
            <person name="Sanchez-Perez R."/>
            <person name="Pavan S."/>
            <person name="Mazzeo R."/>
            <person name="Moldovan C."/>
            <person name="Aiese Cigliano R."/>
            <person name="Del Cueto J."/>
            <person name="Ricciardi F."/>
            <person name="Lotti C."/>
            <person name="Ricciardi L."/>
            <person name="Dicenta F."/>
            <person name="Lopez-Marques R.L."/>
            <person name="Lindberg Moller B."/>
        </authorList>
    </citation>
    <scope>NUCLEOTIDE SEQUENCE</scope>
</reference>
<dbReference type="CDD" id="cd01856">
    <property type="entry name" value="YlqF"/>
    <property type="match status" value="1"/>
</dbReference>
<evidence type="ECO:0000313" key="4">
    <source>
        <dbReference type="EMBL" id="BBG97175.1"/>
    </source>
</evidence>
<keyword evidence="1" id="KW-0547">Nucleotide-binding</keyword>
<evidence type="ECO:0000256" key="1">
    <source>
        <dbReference type="ARBA" id="ARBA00022741"/>
    </source>
</evidence>
<evidence type="ECO:0000256" key="2">
    <source>
        <dbReference type="ARBA" id="ARBA00023134"/>
    </source>
</evidence>
<gene>
    <name evidence="4" type="ORF">Prudu_006210</name>
</gene>
<protein>
    <submittedName>
        <fullName evidence="4">P-loop containing nucleoside triphosphate hydrolases superfamily protein</fullName>
    </submittedName>
</protein>
<dbReference type="GO" id="GO:0005525">
    <property type="term" value="F:GTP binding"/>
    <property type="evidence" value="ECO:0007669"/>
    <property type="project" value="UniProtKB-KW"/>
</dbReference>
<dbReference type="Pfam" id="PF03193">
    <property type="entry name" value="RsgA_GTPase"/>
    <property type="match status" value="1"/>
</dbReference>
<dbReference type="InterPro" id="IPR010914">
    <property type="entry name" value="RsgA_GTPase_dom"/>
</dbReference>
<accession>A0A4Y1QZB2</accession>
<dbReference type="PANTHER" id="PTHR45782">
    <property type="entry name" value="MITOCHONDRIAL RIBOSOME-ASSOCIATED GTPASE 1"/>
    <property type="match status" value="1"/>
</dbReference>
<dbReference type="EMBL" id="AP019298">
    <property type="protein sequence ID" value="BBG97175.1"/>
    <property type="molecule type" value="Genomic_DNA"/>
</dbReference>
<keyword evidence="2" id="KW-0342">GTP-binding</keyword>
<dbReference type="GO" id="GO:0003924">
    <property type="term" value="F:GTPase activity"/>
    <property type="evidence" value="ECO:0007669"/>
    <property type="project" value="InterPro"/>
</dbReference>
<feature type="domain" description="CP-type G" evidence="3">
    <location>
        <begin position="93"/>
        <end position="255"/>
    </location>
</feature>
<dbReference type="GO" id="GO:0032543">
    <property type="term" value="P:mitochondrial translation"/>
    <property type="evidence" value="ECO:0007669"/>
    <property type="project" value="TreeGrafter"/>
</dbReference>
<dbReference type="AlphaFoldDB" id="A0A4Y1QZB2"/>
<dbReference type="SUPFAM" id="SSF52540">
    <property type="entry name" value="P-loop containing nucleoside triphosphate hydrolases"/>
    <property type="match status" value="1"/>
</dbReference>
<keyword evidence="4" id="KW-0378">Hydrolase</keyword>
<name>A0A4Y1QZB2_PRUDU</name>
<sequence length="395" mass="44243">MKCNSESSGRTAVNLSIKAVGSKLYGSKNYVRDYFQVSGTDPDIPTQRKKETVFPTPGEREMATATLARQIGRAITKATNSTSSGNGWYSPHMAAASRAIAERIPLVDLVLEVRDARIPLSSAYDQLRNCTSSSKRIIVMNKMDLANNSQLKDWMKYFEQKNYISYGVNAHNKESIQQLLNFLQARVRELKKVDHSSHTTTILLVGIPNVGKSALANSLHRIGRISAAEKGKLKHATIASHPNIYVLDTPGVLPPRILDDEVCTKLALTGTIQDCFAGENELAQCFLSILNRSDEYKKWAQLSNSENERSFADRNIKCSTSSEMGRKRKRQYPTDHTQDFIVHDVRQTLFEVISSFDGNVEDERLIEEEFKAMHAAFQVPLDPNITLKIKSQLSC</sequence>
<dbReference type="GO" id="GO:0005739">
    <property type="term" value="C:mitochondrion"/>
    <property type="evidence" value="ECO:0007669"/>
    <property type="project" value="TreeGrafter"/>
</dbReference>
<dbReference type="InterPro" id="IPR030378">
    <property type="entry name" value="G_CP_dom"/>
</dbReference>
<proteinExistence type="predicted"/>
<evidence type="ECO:0000259" key="3">
    <source>
        <dbReference type="PROSITE" id="PS51721"/>
    </source>
</evidence>